<feature type="compositionally biased region" description="Basic and acidic residues" evidence="1">
    <location>
        <begin position="135"/>
        <end position="150"/>
    </location>
</feature>
<name>A0A5K3EUS0_MESCO</name>
<proteinExistence type="predicted"/>
<feature type="compositionally biased region" description="Polar residues" evidence="1">
    <location>
        <begin position="113"/>
        <end position="128"/>
    </location>
</feature>
<feature type="region of interest" description="Disordered" evidence="1">
    <location>
        <begin position="70"/>
        <end position="195"/>
    </location>
</feature>
<protein>
    <submittedName>
        <fullName evidence="2">C3H1-type domain-containing protein</fullName>
    </submittedName>
</protein>
<evidence type="ECO:0000256" key="1">
    <source>
        <dbReference type="SAM" id="MobiDB-lite"/>
    </source>
</evidence>
<dbReference type="Gene3D" id="3.30.1370.210">
    <property type="match status" value="1"/>
</dbReference>
<evidence type="ECO:0000313" key="2">
    <source>
        <dbReference type="WBParaSite" id="MCU_003253-RA"/>
    </source>
</evidence>
<sequence length="423" mass="46616">MLQLISAAHDDPGVRVPLTGSFAQKFNCQRELIPVAQFAISMAYFVLKRLCDMANLVCSYLGITPRTEANEEVSLPSQACPVDSNETEDTCLSRPAETHRHHNHQDGMLDKSSGPSTGQTGQCPSKQGGTDPDVGDIRKDVTGESLDARFLRPVQQTTSQTDRDPELDDGGCQASNLVDRSVQTDSHTRQEEEDVDTLASLPKDWCRWPVCAVHRLGGQCPLGEANCPDAHVGWEFASQIDAHGLVRICFESLGVANRKLTVSSRFLATLMIPLLSQKFCARPQGCCRFFHPPEHIRMGLIRRRQAAIAASILKRREPTPNCPSGSVEEPINMDQPWPCTTTSCEQCAKGADHQNPAKSFRPLPWLINYGELLQECASAVSQPPDENSEKSTVVFNQKLALYLALAEALRERLIIAVREASSR</sequence>
<organism evidence="2">
    <name type="scientific">Mesocestoides corti</name>
    <name type="common">Flatworm</name>
    <dbReference type="NCBI Taxonomy" id="53468"/>
    <lineage>
        <taxon>Eukaryota</taxon>
        <taxon>Metazoa</taxon>
        <taxon>Spiralia</taxon>
        <taxon>Lophotrochozoa</taxon>
        <taxon>Platyhelminthes</taxon>
        <taxon>Cestoda</taxon>
        <taxon>Eucestoda</taxon>
        <taxon>Cyclophyllidea</taxon>
        <taxon>Mesocestoididae</taxon>
        <taxon>Mesocestoides</taxon>
    </lineage>
</organism>
<dbReference type="WBParaSite" id="MCU_003253-RA">
    <property type="protein sequence ID" value="MCU_003253-RA"/>
    <property type="gene ID" value="MCU_003253"/>
</dbReference>
<feature type="compositionally biased region" description="Polar residues" evidence="1">
    <location>
        <begin position="173"/>
        <end position="185"/>
    </location>
</feature>
<accession>A0A5K3EUS0</accession>
<dbReference type="AlphaFoldDB" id="A0A5K3EUS0"/>
<reference evidence="2" key="1">
    <citation type="submission" date="2019-11" db="UniProtKB">
        <authorList>
            <consortium name="WormBaseParasite"/>
        </authorList>
    </citation>
    <scope>IDENTIFICATION</scope>
</reference>